<evidence type="ECO:0000259" key="6">
    <source>
        <dbReference type="Pfam" id="PF25989"/>
    </source>
</evidence>
<reference evidence="7" key="2">
    <citation type="submission" date="2021-08" db="EMBL/GenBank/DDBJ databases">
        <authorList>
            <person name="Dalcin Martins P."/>
        </authorList>
    </citation>
    <scope>NUCLEOTIDE SEQUENCE</scope>
    <source>
        <strain evidence="7">MAG_39</strain>
    </source>
</reference>
<dbReference type="EMBL" id="JAIOIV010000097">
    <property type="protein sequence ID" value="MBZ0156927.1"/>
    <property type="molecule type" value="Genomic_DNA"/>
</dbReference>
<evidence type="ECO:0000259" key="4">
    <source>
        <dbReference type="Pfam" id="PF25876"/>
    </source>
</evidence>
<organism evidence="7 8">
    <name type="scientific">Candidatus Nitrobium versatile</name>
    <dbReference type="NCBI Taxonomy" id="2884831"/>
    <lineage>
        <taxon>Bacteria</taxon>
        <taxon>Pseudomonadati</taxon>
        <taxon>Nitrospirota</taxon>
        <taxon>Nitrospiria</taxon>
        <taxon>Nitrospirales</taxon>
        <taxon>Nitrospiraceae</taxon>
        <taxon>Candidatus Nitrobium</taxon>
    </lineage>
</organism>
<proteinExistence type="inferred from homology"/>
<evidence type="ECO:0000313" key="7">
    <source>
        <dbReference type="EMBL" id="MBZ0156927.1"/>
    </source>
</evidence>
<dbReference type="AlphaFoldDB" id="A0A953J9B2"/>
<dbReference type="InterPro" id="IPR006143">
    <property type="entry name" value="RND_pump_MFP"/>
</dbReference>
<comment type="similarity">
    <text evidence="1">Belongs to the membrane fusion protein (MFP) (TC 8.A.1) family.</text>
</comment>
<feature type="domain" description="Multidrug resistance protein MdtA-like alpha-helical hairpin" evidence="4">
    <location>
        <begin position="132"/>
        <end position="205"/>
    </location>
</feature>
<dbReference type="NCBIfam" id="TIGR01730">
    <property type="entry name" value="RND_mfp"/>
    <property type="match status" value="1"/>
</dbReference>
<dbReference type="Gene3D" id="2.40.50.100">
    <property type="match status" value="1"/>
</dbReference>
<keyword evidence="3" id="KW-0812">Transmembrane</keyword>
<dbReference type="InterPro" id="IPR058624">
    <property type="entry name" value="MdtA-like_HH"/>
</dbReference>
<accession>A0A953J9B2</accession>
<dbReference type="GO" id="GO:1990281">
    <property type="term" value="C:efflux pump complex"/>
    <property type="evidence" value="ECO:0007669"/>
    <property type="project" value="TreeGrafter"/>
</dbReference>
<dbReference type="GO" id="GO:0015562">
    <property type="term" value="F:efflux transmembrane transporter activity"/>
    <property type="evidence" value="ECO:0007669"/>
    <property type="project" value="TreeGrafter"/>
</dbReference>
<dbReference type="Gene3D" id="2.40.420.20">
    <property type="match status" value="1"/>
</dbReference>
<gene>
    <name evidence="7" type="ORF">K8I29_12055</name>
</gene>
<feature type="domain" description="CusB-like beta-barrel" evidence="5">
    <location>
        <begin position="250"/>
        <end position="321"/>
    </location>
</feature>
<comment type="caution">
    <text evidence="7">The sequence shown here is derived from an EMBL/GenBank/DDBJ whole genome shotgun (WGS) entry which is preliminary data.</text>
</comment>
<keyword evidence="3" id="KW-0472">Membrane</keyword>
<dbReference type="Gene3D" id="2.40.30.170">
    <property type="match status" value="1"/>
</dbReference>
<feature type="coiled-coil region" evidence="2">
    <location>
        <begin position="126"/>
        <end position="194"/>
    </location>
</feature>
<dbReference type="Proteomes" id="UP000705867">
    <property type="component" value="Unassembled WGS sequence"/>
</dbReference>
<dbReference type="FunFam" id="2.40.30.170:FF:000010">
    <property type="entry name" value="Efflux RND transporter periplasmic adaptor subunit"/>
    <property type="match status" value="1"/>
</dbReference>
<dbReference type="InterPro" id="IPR058792">
    <property type="entry name" value="Beta-barrel_RND_2"/>
</dbReference>
<dbReference type="SUPFAM" id="SSF111369">
    <property type="entry name" value="HlyD-like secretion proteins"/>
    <property type="match status" value="1"/>
</dbReference>
<feature type="transmembrane region" description="Helical" evidence="3">
    <location>
        <begin position="29"/>
        <end position="48"/>
    </location>
</feature>
<evidence type="ECO:0000256" key="3">
    <source>
        <dbReference type="SAM" id="Phobius"/>
    </source>
</evidence>
<reference evidence="7" key="1">
    <citation type="journal article" date="2021" name="bioRxiv">
        <title>Unraveling nitrogen, sulfur and carbon metabolic pathways and microbial community transcriptional responses to substrate deprivation and toxicity stresses in a bioreactor mimicking anoxic brackish coastal sediment conditions.</title>
        <authorList>
            <person name="Martins P.D."/>
            <person name="Echeveste M.J."/>
            <person name="Arshad A."/>
            <person name="Kurth J."/>
            <person name="Ouboter H."/>
            <person name="Jetten M.S.M."/>
            <person name="Welte C.U."/>
        </authorList>
    </citation>
    <scope>NUCLEOTIDE SEQUENCE</scope>
    <source>
        <strain evidence="7">MAG_39</strain>
    </source>
</reference>
<dbReference type="InterPro" id="IPR058637">
    <property type="entry name" value="YknX-like_C"/>
</dbReference>
<dbReference type="Pfam" id="PF25989">
    <property type="entry name" value="YknX_C"/>
    <property type="match status" value="1"/>
</dbReference>
<keyword evidence="3" id="KW-1133">Transmembrane helix</keyword>
<name>A0A953J9B2_9BACT</name>
<dbReference type="Gene3D" id="1.10.287.470">
    <property type="entry name" value="Helix hairpin bin"/>
    <property type="match status" value="1"/>
</dbReference>
<dbReference type="Pfam" id="PF25954">
    <property type="entry name" value="Beta-barrel_RND_2"/>
    <property type="match status" value="1"/>
</dbReference>
<evidence type="ECO:0000259" key="5">
    <source>
        <dbReference type="Pfam" id="PF25954"/>
    </source>
</evidence>
<feature type="domain" description="YknX-like C-terminal permuted SH3-like" evidence="6">
    <location>
        <begin position="339"/>
        <end position="401"/>
    </location>
</feature>
<protein>
    <submittedName>
        <fullName evidence="7">Efflux RND transporter periplasmic adaptor subunit</fullName>
    </submittedName>
</protein>
<keyword evidence="2" id="KW-0175">Coiled coil</keyword>
<dbReference type="PANTHER" id="PTHR30469:SF38">
    <property type="entry name" value="HLYD FAMILY SECRETION PROTEIN"/>
    <property type="match status" value="1"/>
</dbReference>
<dbReference type="Pfam" id="PF25876">
    <property type="entry name" value="HH_MFP_RND"/>
    <property type="match status" value="1"/>
</dbReference>
<sequence length="405" mass="43430">MANEDLSKLKIEKPSGAAGPVRRRWPYKWIIAGLAVLVLLILYARGVFTPAVTVKVATVSTSYPSQSFTLLNASGYVVAQRKAAVASKTTGRLIWTGVEEGSRVQEGQIIARLENEDVTANRNQALANLNVSLASLEQAKAELNNAAVDFEREKGLLGPGYTTKAEYDAAEARLKKAKAAVESAESTIKASRAALRAAEVALEYTLIRAPFTAVVLTKNADVGDIVTPIGAAADAKAAVVTIADMDSLQVEVDVSESNIGKVKGGQPCEIQLDALPDTRFRGEVHMIVPTADRTKATVLVKVRFLEKDKRILPEMSAKVAFLSRPVGAGERTPRTTVNPAAVVTRNGTQVVFVVREDRVVETPVSLGQRLGEVVEVTSGVKAGERVVISPPEKLKDRSPVKIEEK</sequence>
<dbReference type="PANTHER" id="PTHR30469">
    <property type="entry name" value="MULTIDRUG RESISTANCE PROTEIN MDTA"/>
    <property type="match status" value="1"/>
</dbReference>
<evidence type="ECO:0000256" key="2">
    <source>
        <dbReference type="SAM" id="Coils"/>
    </source>
</evidence>
<evidence type="ECO:0000313" key="8">
    <source>
        <dbReference type="Proteomes" id="UP000705867"/>
    </source>
</evidence>
<evidence type="ECO:0000256" key="1">
    <source>
        <dbReference type="ARBA" id="ARBA00009477"/>
    </source>
</evidence>